<keyword evidence="2" id="KW-1185">Reference proteome</keyword>
<evidence type="ECO:0000313" key="2">
    <source>
        <dbReference type="Proteomes" id="UP000682782"/>
    </source>
</evidence>
<organism evidence="1 2">
    <name type="scientific">Aristaeella hokkaidonensis</name>
    <dbReference type="NCBI Taxonomy" id="3046382"/>
    <lineage>
        <taxon>Bacteria</taxon>
        <taxon>Bacillati</taxon>
        <taxon>Bacillota</taxon>
        <taxon>Clostridia</taxon>
        <taxon>Eubacteriales</taxon>
        <taxon>Aristaeellaceae</taxon>
        <taxon>Aristaeella</taxon>
    </lineage>
</organism>
<reference evidence="1" key="1">
    <citation type="submission" date="2021-01" db="EMBL/GenBank/DDBJ databases">
        <title>Complete genome sequence of Clostridiales bacterium R-7.</title>
        <authorList>
            <person name="Mahoney-Kurpe S.C."/>
            <person name="Palevich N."/>
            <person name="Koike S."/>
            <person name="Moon C.D."/>
            <person name="Attwood G.T."/>
        </authorList>
    </citation>
    <scope>NUCLEOTIDE SEQUENCE</scope>
    <source>
        <strain evidence="1">R-7</strain>
    </source>
</reference>
<dbReference type="Proteomes" id="UP000682782">
    <property type="component" value="Chromosome"/>
</dbReference>
<protein>
    <submittedName>
        <fullName evidence="1">Metallophosphoesterase</fullName>
    </submittedName>
</protein>
<dbReference type="EMBL" id="CP068393">
    <property type="protein sequence ID" value="QUC65857.1"/>
    <property type="molecule type" value="Genomic_DNA"/>
</dbReference>
<proteinExistence type="predicted"/>
<name>A0AC61MUQ9_9FIRM</name>
<accession>A0AC61MUQ9</accession>
<sequence>MSTDTVLVKKKTARRKNRFLRKFFRVLIVLVLILAIITAAVYFYSQYTQTHYLIRFYQETSGKVSDNIRIAVVSDIHNREYGENNETLISDIRALKPDLILIPGDMVIREQDDYRPMLNLVSSLSGIAPCYGVLGNHESERIYYRDDQELPGKFRDAGLKLLRNATEEVRIGNDVIQLIGVEGSAHGFEAYGGREFMDKTVINPSAYSILMTHVPILFEPQLAGYDFDLGIAGHVHGGIVNLPFAGGLYSDEEGFFPRFTAGEYTLQNQQKLIVSAGLGDSKPFPPRINNMPELVVIDIDRY</sequence>
<gene>
    <name evidence="1" type="ORF">JYE49_08135</name>
</gene>
<evidence type="ECO:0000313" key="1">
    <source>
        <dbReference type="EMBL" id="QUC65857.1"/>
    </source>
</evidence>